<organism evidence="1 2">
    <name type="scientific">Trifolium pratense</name>
    <name type="common">Red clover</name>
    <dbReference type="NCBI Taxonomy" id="57577"/>
    <lineage>
        <taxon>Eukaryota</taxon>
        <taxon>Viridiplantae</taxon>
        <taxon>Streptophyta</taxon>
        <taxon>Embryophyta</taxon>
        <taxon>Tracheophyta</taxon>
        <taxon>Spermatophyta</taxon>
        <taxon>Magnoliopsida</taxon>
        <taxon>eudicotyledons</taxon>
        <taxon>Gunneridae</taxon>
        <taxon>Pentapetalae</taxon>
        <taxon>rosids</taxon>
        <taxon>fabids</taxon>
        <taxon>Fabales</taxon>
        <taxon>Fabaceae</taxon>
        <taxon>Papilionoideae</taxon>
        <taxon>50 kb inversion clade</taxon>
        <taxon>NPAAA clade</taxon>
        <taxon>Hologalegina</taxon>
        <taxon>IRL clade</taxon>
        <taxon>Trifolieae</taxon>
        <taxon>Trifolium</taxon>
    </lineage>
</organism>
<proteinExistence type="predicted"/>
<dbReference type="EMBL" id="ASHM01253846">
    <property type="protein sequence ID" value="PNX69623.1"/>
    <property type="molecule type" value="Genomic_DNA"/>
</dbReference>
<reference evidence="1 2" key="2">
    <citation type="journal article" date="2017" name="Front. Plant Sci.">
        <title>Gene Classification and Mining of Molecular Markers Useful in Red Clover (Trifolium pratense) Breeding.</title>
        <authorList>
            <person name="Istvanek J."/>
            <person name="Dluhosova J."/>
            <person name="Dluhos P."/>
            <person name="Patkova L."/>
            <person name="Nedelnik J."/>
            <person name="Repkova J."/>
        </authorList>
    </citation>
    <scope>NUCLEOTIDE SEQUENCE [LARGE SCALE GENOMIC DNA]</scope>
    <source>
        <strain evidence="2">cv. Tatra</strain>
        <tissue evidence="1">Young leaves</tissue>
    </source>
</reference>
<accession>A0A2K3KTM1</accession>
<evidence type="ECO:0000313" key="1">
    <source>
        <dbReference type="EMBL" id="PNX69623.1"/>
    </source>
</evidence>
<dbReference type="Proteomes" id="UP000236291">
    <property type="component" value="Unassembled WGS sequence"/>
</dbReference>
<reference evidence="1 2" key="1">
    <citation type="journal article" date="2014" name="Am. J. Bot.">
        <title>Genome assembly and annotation for red clover (Trifolium pratense; Fabaceae).</title>
        <authorList>
            <person name="Istvanek J."/>
            <person name="Jaros M."/>
            <person name="Krenek A."/>
            <person name="Repkova J."/>
        </authorList>
    </citation>
    <scope>NUCLEOTIDE SEQUENCE [LARGE SCALE GENOMIC DNA]</scope>
    <source>
        <strain evidence="2">cv. Tatra</strain>
        <tissue evidence="1">Young leaves</tissue>
    </source>
</reference>
<sequence length="26" mass="2834">MTNKPKEIVDIDAGDANNELAAVEYL</sequence>
<evidence type="ECO:0000313" key="2">
    <source>
        <dbReference type="Proteomes" id="UP000236291"/>
    </source>
</evidence>
<name>A0A2K3KTM1_TRIPR</name>
<comment type="caution">
    <text evidence="1">The sequence shown here is derived from an EMBL/GenBank/DDBJ whole genome shotgun (WGS) entry which is preliminary data.</text>
</comment>
<feature type="non-terminal residue" evidence="1">
    <location>
        <position position="26"/>
    </location>
</feature>
<protein>
    <submittedName>
        <fullName evidence="1">Uncharacterized protein</fullName>
    </submittedName>
</protein>
<gene>
    <name evidence="1" type="ORF">L195_g064518</name>
</gene>
<dbReference type="AlphaFoldDB" id="A0A2K3KTM1"/>